<dbReference type="EMBL" id="QGKV02001507">
    <property type="protein sequence ID" value="KAF3529277.1"/>
    <property type="molecule type" value="Genomic_DNA"/>
</dbReference>
<protein>
    <submittedName>
        <fullName evidence="2">Uncharacterized protein</fullName>
    </submittedName>
</protein>
<evidence type="ECO:0000313" key="3">
    <source>
        <dbReference type="Proteomes" id="UP000266723"/>
    </source>
</evidence>
<comment type="caution">
    <text evidence="2">The sequence shown here is derived from an EMBL/GenBank/DDBJ whole genome shotgun (WGS) entry which is preliminary data.</text>
</comment>
<evidence type="ECO:0000313" key="2">
    <source>
        <dbReference type="EMBL" id="KAF3529277.1"/>
    </source>
</evidence>
<evidence type="ECO:0000256" key="1">
    <source>
        <dbReference type="SAM" id="MobiDB-lite"/>
    </source>
</evidence>
<feature type="compositionally biased region" description="Acidic residues" evidence="1">
    <location>
        <begin position="1"/>
        <end position="10"/>
    </location>
</feature>
<keyword evidence="3" id="KW-1185">Reference proteome</keyword>
<feature type="region of interest" description="Disordered" evidence="1">
    <location>
        <begin position="1"/>
        <end position="26"/>
    </location>
</feature>
<dbReference type="Proteomes" id="UP000266723">
    <property type="component" value="Unassembled WGS sequence"/>
</dbReference>
<name>A0ABQ7BAD9_BRACR</name>
<accession>A0ABQ7BAD9</accession>
<gene>
    <name evidence="2" type="ORF">DY000_02036341</name>
</gene>
<sequence>MDLDGDDDGSTMDPDGSTMDLDQRQRWITTKTRHRSWMKTTTARLDKDVDG</sequence>
<reference evidence="2 3" key="1">
    <citation type="journal article" date="2020" name="BMC Genomics">
        <title>Intraspecific diversification of the crop wild relative Brassica cretica Lam. using demographic model selection.</title>
        <authorList>
            <person name="Kioukis A."/>
            <person name="Michalopoulou V.A."/>
            <person name="Briers L."/>
            <person name="Pirintsos S."/>
            <person name="Studholme D.J."/>
            <person name="Pavlidis P."/>
            <person name="Sarris P.F."/>
        </authorList>
    </citation>
    <scope>NUCLEOTIDE SEQUENCE [LARGE SCALE GENOMIC DNA]</scope>
    <source>
        <strain evidence="3">cv. PFS-1207/04</strain>
    </source>
</reference>
<organism evidence="2 3">
    <name type="scientific">Brassica cretica</name>
    <name type="common">Mustard</name>
    <dbReference type="NCBI Taxonomy" id="69181"/>
    <lineage>
        <taxon>Eukaryota</taxon>
        <taxon>Viridiplantae</taxon>
        <taxon>Streptophyta</taxon>
        <taxon>Embryophyta</taxon>
        <taxon>Tracheophyta</taxon>
        <taxon>Spermatophyta</taxon>
        <taxon>Magnoliopsida</taxon>
        <taxon>eudicotyledons</taxon>
        <taxon>Gunneridae</taxon>
        <taxon>Pentapetalae</taxon>
        <taxon>rosids</taxon>
        <taxon>malvids</taxon>
        <taxon>Brassicales</taxon>
        <taxon>Brassicaceae</taxon>
        <taxon>Brassiceae</taxon>
        <taxon>Brassica</taxon>
    </lineage>
</organism>
<proteinExistence type="predicted"/>